<keyword evidence="2" id="KW-0597">Phosphoprotein</keyword>
<dbReference type="GO" id="GO:0004674">
    <property type="term" value="F:protein serine/threonine kinase activity"/>
    <property type="evidence" value="ECO:0007669"/>
    <property type="project" value="UniProtKB-KW"/>
</dbReference>
<evidence type="ECO:0000256" key="5">
    <source>
        <dbReference type="ARBA" id="ARBA00022777"/>
    </source>
</evidence>
<accession>A0A8H7DZ82</accession>
<comment type="caution">
    <text evidence="10">The sequence shown here is derived from an EMBL/GenBank/DDBJ whole genome shotgun (WGS) entry which is preliminary data.</text>
</comment>
<gene>
    <name evidence="10" type="ORF">PC9H_000293</name>
</gene>
<evidence type="ECO:0000256" key="4">
    <source>
        <dbReference type="ARBA" id="ARBA00022741"/>
    </source>
</evidence>
<dbReference type="VEuPathDB" id="FungiDB:PC9H_000293"/>
<dbReference type="GO" id="GO:0005524">
    <property type="term" value="F:ATP binding"/>
    <property type="evidence" value="ECO:0007669"/>
    <property type="project" value="UniProtKB-UniRule"/>
</dbReference>
<dbReference type="Pfam" id="PF00069">
    <property type="entry name" value="Pkinase"/>
    <property type="match status" value="1"/>
</dbReference>
<name>A0A8H7DZ82_PLEOS</name>
<dbReference type="EMBL" id="JACETU010000001">
    <property type="protein sequence ID" value="KAF7439956.1"/>
    <property type="molecule type" value="Genomic_DNA"/>
</dbReference>
<dbReference type="OrthoDB" id="10252171at2759"/>
<keyword evidence="3" id="KW-0808">Transferase</keyword>
<keyword evidence="11" id="KW-1185">Reference proteome</keyword>
<dbReference type="PROSITE" id="PS00108">
    <property type="entry name" value="PROTEIN_KINASE_ST"/>
    <property type="match status" value="1"/>
</dbReference>
<evidence type="ECO:0000256" key="7">
    <source>
        <dbReference type="PROSITE-ProRule" id="PRU10141"/>
    </source>
</evidence>
<feature type="domain" description="Protein kinase" evidence="9">
    <location>
        <begin position="57"/>
        <end position="400"/>
    </location>
</feature>
<dbReference type="PANTHER" id="PTHR24351">
    <property type="entry name" value="RIBOSOMAL PROTEIN S6 KINASE"/>
    <property type="match status" value="1"/>
</dbReference>
<evidence type="ECO:0000256" key="1">
    <source>
        <dbReference type="ARBA" id="ARBA00022527"/>
    </source>
</evidence>
<keyword evidence="6 7" id="KW-0067">ATP-binding</keyword>
<dbReference type="RefSeq" id="XP_036635800.1">
    <property type="nucleotide sequence ID" value="XM_036769955.1"/>
</dbReference>
<evidence type="ECO:0000256" key="6">
    <source>
        <dbReference type="ARBA" id="ARBA00022840"/>
    </source>
</evidence>
<keyword evidence="4 7" id="KW-0547">Nucleotide-binding</keyword>
<keyword evidence="5" id="KW-0418">Kinase</keyword>
<feature type="compositionally biased region" description="Basic residues" evidence="8">
    <location>
        <begin position="1"/>
        <end position="14"/>
    </location>
</feature>
<evidence type="ECO:0000313" key="10">
    <source>
        <dbReference type="EMBL" id="KAF7439956.1"/>
    </source>
</evidence>
<feature type="binding site" evidence="7">
    <location>
        <position position="96"/>
    </location>
    <ligand>
        <name>ATP</name>
        <dbReference type="ChEBI" id="CHEBI:30616"/>
    </ligand>
</feature>
<evidence type="ECO:0000256" key="3">
    <source>
        <dbReference type="ARBA" id="ARBA00022679"/>
    </source>
</evidence>
<dbReference type="Gene3D" id="1.10.510.10">
    <property type="entry name" value="Transferase(Phosphotransferase) domain 1"/>
    <property type="match status" value="2"/>
</dbReference>
<dbReference type="PROSITE" id="PS50011">
    <property type="entry name" value="PROTEIN_KINASE_DOM"/>
    <property type="match status" value="1"/>
</dbReference>
<feature type="compositionally biased region" description="Polar residues" evidence="8">
    <location>
        <begin position="557"/>
        <end position="580"/>
    </location>
</feature>
<feature type="compositionally biased region" description="Polar residues" evidence="8">
    <location>
        <begin position="486"/>
        <end position="495"/>
    </location>
</feature>
<reference evidence="10" key="1">
    <citation type="submission" date="2019-07" db="EMBL/GenBank/DDBJ databases">
        <authorList>
            <person name="Palmer J.M."/>
        </authorList>
    </citation>
    <scope>NUCLEOTIDE SEQUENCE</scope>
    <source>
        <strain evidence="10">PC9</strain>
    </source>
</reference>
<dbReference type="InterPro" id="IPR000719">
    <property type="entry name" value="Prot_kinase_dom"/>
</dbReference>
<evidence type="ECO:0000259" key="9">
    <source>
        <dbReference type="PROSITE" id="PS50011"/>
    </source>
</evidence>
<protein>
    <recommendedName>
        <fullName evidence="9">Protein kinase domain-containing protein</fullName>
    </recommendedName>
</protein>
<feature type="region of interest" description="Disordered" evidence="8">
    <location>
        <begin position="1"/>
        <end position="38"/>
    </location>
</feature>
<dbReference type="PROSITE" id="PS00107">
    <property type="entry name" value="PROTEIN_KINASE_ATP"/>
    <property type="match status" value="1"/>
</dbReference>
<dbReference type="SMART" id="SM00220">
    <property type="entry name" value="S_TKc"/>
    <property type="match status" value="1"/>
</dbReference>
<keyword evidence="1" id="KW-0723">Serine/threonine-protein kinase</keyword>
<evidence type="ECO:0000256" key="2">
    <source>
        <dbReference type="ARBA" id="ARBA00022553"/>
    </source>
</evidence>
<feature type="region of interest" description="Disordered" evidence="8">
    <location>
        <begin position="474"/>
        <end position="589"/>
    </location>
</feature>
<dbReference type="Proteomes" id="UP000623687">
    <property type="component" value="Unassembled WGS sequence"/>
</dbReference>
<evidence type="ECO:0000313" key="11">
    <source>
        <dbReference type="Proteomes" id="UP000623687"/>
    </source>
</evidence>
<dbReference type="SUPFAM" id="SSF56112">
    <property type="entry name" value="Protein kinase-like (PK-like)"/>
    <property type="match status" value="1"/>
</dbReference>
<dbReference type="InterPro" id="IPR017441">
    <property type="entry name" value="Protein_kinase_ATP_BS"/>
</dbReference>
<organism evidence="10 11">
    <name type="scientific">Pleurotus ostreatus</name>
    <name type="common">Oyster mushroom</name>
    <name type="synonym">White-rot fungus</name>
    <dbReference type="NCBI Taxonomy" id="5322"/>
    <lineage>
        <taxon>Eukaryota</taxon>
        <taxon>Fungi</taxon>
        <taxon>Dikarya</taxon>
        <taxon>Basidiomycota</taxon>
        <taxon>Agaricomycotina</taxon>
        <taxon>Agaricomycetes</taxon>
        <taxon>Agaricomycetidae</taxon>
        <taxon>Agaricales</taxon>
        <taxon>Pleurotineae</taxon>
        <taxon>Pleurotaceae</taxon>
        <taxon>Pleurotus</taxon>
    </lineage>
</organism>
<evidence type="ECO:0000256" key="8">
    <source>
        <dbReference type="SAM" id="MobiDB-lite"/>
    </source>
</evidence>
<dbReference type="InterPro" id="IPR011009">
    <property type="entry name" value="Kinase-like_dom_sf"/>
</dbReference>
<dbReference type="AlphaFoldDB" id="A0A8H7DZ82"/>
<dbReference type="InterPro" id="IPR008271">
    <property type="entry name" value="Ser/Thr_kinase_AS"/>
</dbReference>
<proteinExistence type="predicted"/>
<dbReference type="GeneID" id="59370134"/>
<sequence>MQAHKTRKPSRRHGTCPTGSSFESSTGRRDASWPQSTRRISLSAKDAYPTTTPQSYFNVTGLLGEGSHGKVLLARSDGCPQAQDGLVYAIKVLPRKVPHGTRGTRELELLEWIAGRPQDRTSAGVCFLQKMIKGFERGDHLFIVMDRHCTSLADPAFAQRLNLSTSILAHSLTGLSASVSLPLESSPSLVSDSRPHREILATLRVLAAEIVLGLLFLHEHGIVHQDIKPANIMVSFAGHIVIGDFGAANLLDCAGSGSTSPVTCIVVKPEELVMHTPLYAAPEMVTRNPEQLLVYGQHVDWWALGVTLYELSTGDTPFPLSHRLQLSKDQVSRMYSRRSDGDTSISFGAFEKIMLDLGANSHGGDLDRGVGDFEALLKELLVHEPQYRLHGARVKEHEFFALMGDRNAGCSWEDILAMRCPPLPDPICNDGEEGVIADGFGLDDIGGLIAPDEMEMVQGNAAGDVLAPKSQLSIHDHEGLGDGPNTHPSSSTLQTLPEIPSLPDLMGEGTALPQSSEVDAAGPSSVWDFCYPAPQRHTSDADSSPRPAPSPSASPPQKQNGLSSAQPPNSFDQSSGSSISAPPPVDVDEPRVMDIHCSFSDEGDEEYSPPQPWPSTCSLANSIERTQVNQHAPAPRVSPLLLLHHSERPRDLCRGAALDYEHQLSPIIFHCPVLDSTVSLGVMGPEDFSMVEKDTSYSSNNLLSLGESWTFEENITIAILDAIGSRPNINAPQRAKPLPAPRTHHKRKLNCLKLKRVVFYKIKRFMKNRLLRSLLKVRP</sequence>